<evidence type="ECO:0000313" key="5">
    <source>
        <dbReference type="EMBL" id="CAF4280842.1"/>
    </source>
</evidence>
<dbReference type="PANTHER" id="PTHR28037:SF1">
    <property type="entry name" value="ALCOHOL O-ACETYLTRANSFERASE 1-RELATED"/>
    <property type="match status" value="1"/>
</dbReference>
<reference evidence="7" key="1">
    <citation type="submission" date="2021-02" db="EMBL/GenBank/DDBJ databases">
        <authorList>
            <person name="Nowell W R."/>
        </authorList>
    </citation>
    <scope>NUCLEOTIDE SEQUENCE</scope>
</reference>
<organism evidence="7 8">
    <name type="scientific">Rotaria socialis</name>
    <dbReference type="NCBI Taxonomy" id="392032"/>
    <lineage>
        <taxon>Eukaryota</taxon>
        <taxon>Metazoa</taxon>
        <taxon>Spiralia</taxon>
        <taxon>Gnathifera</taxon>
        <taxon>Rotifera</taxon>
        <taxon>Eurotatoria</taxon>
        <taxon>Bdelloidea</taxon>
        <taxon>Philodinida</taxon>
        <taxon>Philodinidae</taxon>
        <taxon>Rotaria</taxon>
    </lineage>
</organism>
<accession>A0A821BKE3</accession>
<proteinExistence type="predicted"/>
<dbReference type="Pfam" id="PF16911">
    <property type="entry name" value="PapA_C"/>
    <property type="match status" value="1"/>
</dbReference>
<dbReference type="AlphaFoldDB" id="A0A821BKE3"/>
<evidence type="ECO:0000256" key="2">
    <source>
        <dbReference type="ARBA" id="ARBA00023315"/>
    </source>
</evidence>
<evidence type="ECO:0000313" key="6">
    <source>
        <dbReference type="EMBL" id="CAF4418935.1"/>
    </source>
</evidence>
<dbReference type="SUPFAM" id="SSF52777">
    <property type="entry name" value="CoA-dependent acyltransferases"/>
    <property type="match status" value="1"/>
</dbReference>
<protein>
    <recommendedName>
        <fullName evidence="3">Phthiocerol/phthiodiolone dimycocerosyl transferase C-terminal domain-containing protein</fullName>
    </recommendedName>
</protein>
<dbReference type="PANTHER" id="PTHR28037">
    <property type="entry name" value="ALCOHOL O-ACETYLTRANSFERASE 1-RELATED"/>
    <property type="match status" value="1"/>
</dbReference>
<dbReference type="InterPro" id="IPR031641">
    <property type="entry name" value="PapA_C"/>
</dbReference>
<keyword evidence="9" id="KW-1185">Reference proteome</keyword>
<dbReference type="Proteomes" id="UP000663851">
    <property type="component" value="Unassembled WGS sequence"/>
</dbReference>
<evidence type="ECO:0000256" key="1">
    <source>
        <dbReference type="ARBA" id="ARBA00022679"/>
    </source>
</evidence>
<feature type="domain" description="Phthiocerol/phthiodiolone dimycocerosyl transferase C-terminal" evidence="3">
    <location>
        <begin position="269"/>
        <end position="335"/>
    </location>
</feature>
<dbReference type="GO" id="GO:0016746">
    <property type="term" value="F:acyltransferase activity"/>
    <property type="evidence" value="ECO:0007669"/>
    <property type="project" value="UniProtKB-KW"/>
</dbReference>
<evidence type="ECO:0000313" key="8">
    <source>
        <dbReference type="Proteomes" id="UP000663848"/>
    </source>
</evidence>
<name>A0A821BKE3_9BILA</name>
<dbReference type="Proteomes" id="UP000663873">
    <property type="component" value="Unassembled WGS sequence"/>
</dbReference>
<gene>
    <name evidence="5" type="ORF">HFQ381_LOCUS12270</name>
    <name evidence="7" type="ORF">QYT958_LOCUS10772</name>
    <name evidence="6" type="ORF">TSG867_LOCUS14367</name>
    <name evidence="4" type="ORF">UJA718_LOCUS501</name>
</gene>
<evidence type="ECO:0000313" key="9">
    <source>
        <dbReference type="Proteomes" id="UP000663873"/>
    </source>
</evidence>
<evidence type="ECO:0000313" key="4">
    <source>
        <dbReference type="EMBL" id="CAF4104384.1"/>
    </source>
</evidence>
<dbReference type="Proteomes" id="UP000663848">
    <property type="component" value="Unassembled WGS sequence"/>
</dbReference>
<sequence length="478" mass="54512">MPNLIKSTLSIRDTHDVILSNGPMFESILNEYVPYFRQFDYTMTHGIVDSTSVQDFIKWPMGVVLYENENCKWWVESVELLFPRDKHSYKRCLQSLFSRDKRTEHKYCFWSKLFHFSTELLLHQLGAIWNDEMLKEWIIQNTDLKYHDHRFYDPDDDNSPREIVAIFEHSVCDGLSLSNVAHELLIALAGENDNMFTNSLDWPIPMEMAIKRRLSLVAKLVIFGRAMFAAINLGAFNTRSTARIPIANVDFPLADMCNYCHTESCCGILSKDETQKLVDKCHREGVTVTAAVSSAIICTISTVVKSEENYPSTLRMSVSADVRRRCVPPVSNNDLSYQISCIIPIPIPTVNISTTPSSMWQLAKVFGHYVNMSVDTGQVLALGMILGKIFQKILGQQNFAELPTCVAMTPFFNMIRGAMPFITLQTVNGVLTIVWTAADSLIPLNILESLRDDTMQTLHQMIDEWYIDYSCSLQEKCF</sequence>
<dbReference type="EMBL" id="CAJOBQ010000797">
    <property type="protein sequence ID" value="CAF4418935.1"/>
    <property type="molecule type" value="Genomic_DNA"/>
</dbReference>
<keyword evidence="1" id="KW-0808">Transferase</keyword>
<evidence type="ECO:0000259" key="3">
    <source>
        <dbReference type="Pfam" id="PF16911"/>
    </source>
</evidence>
<dbReference type="EMBL" id="CAJOBO010000734">
    <property type="protein sequence ID" value="CAF4280842.1"/>
    <property type="molecule type" value="Genomic_DNA"/>
</dbReference>
<dbReference type="Proteomes" id="UP000663862">
    <property type="component" value="Unassembled WGS sequence"/>
</dbReference>
<dbReference type="Gene3D" id="3.30.559.30">
    <property type="entry name" value="Nonribosomal peptide synthetase, condensation domain"/>
    <property type="match status" value="1"/>
</dbReference>
<dbReference type="InterPro" id="IPR052058">
    <property type="entry name" value="Alcohol_O-acetyltransferase"/>
</dbReference>
<keyword evidence="2" id="KW-0012">Acyltransferase</keyword>
<comment type="caution">
    <text evidence="7">The sequence shown here is derived from an EMBL/GenBank/DDBJ whole genome shotgun (WGS) entry which is preliminary data.</text>
</comment>
<evidence type="ECO:0000313" key="7">
    <source>
        <dbReference type="EMBL" id="CAF4589027.1"/>
    </source>
</evidence>
<dbReference type="EMBL" id="CAJOBP010000025">
    <property type="protein sequence ID" value="CAF4104384.1"/>
    <property type="molecule type" value="Genomic_DNA"/>
</dbReference>
<dbReference type="EMBL" id="CAJOBR010001220">
    <property type="protein sequence ID" value="CAF4589027.1"/>
    <property type="molecule type" value="Genomic_DNA"/>
</dbReference>